<feature type="compositionally biased region" description="Low complexity" evidence="4">
    <location>
        <begin position="331"/>
        <end position="343"/>
    </location>
</feature>
<dbReference type="InterPro" id="IPR001940">
    <property type="entry name" value="Peptidase_S1C"/>
</dbReference>
<dbReference type="AlphaFoldDB" id="A0A4R8ZGB3"/>
<feature type="region of interest" description="Disordered" evidence="4">
    <location>
        <begin position="1"/>
        <end position="61"/>
    </location>
</feature>
<feature type="compositionally biased region" description="Pro residues" evidence="4">
    <location>
        <begin position="32"/>
        <end position="42"/>
    </location>
</feature>
<evidence type="ECO:0000256" key="1">
    <source>
        <dbReference type="ARBA" id="ARBA00010541"/>
    </source>
</evidence>
<comment type="similarity">
    <text evidence="1">Belongs to the peptidase S1C family.</text>
</comment>
<evidence type="ECO:0000256" key="3">
    <source>
        <dbReference type="ARBA" id="ARBA00022801"/>
    </source>
</evidence>
<dbReference type="SUPFAM" id="SSF50156">
    <property type="entry name" value="PDZ domain-like"/>
    <property type="match status" value="1"/>
</dbReference>
<dbReference type="InterPro" id="IPR043504">
    <property type="entry name" value="Peptidase_S1_PA_chymotrypsin"/>
</dbReference>
<comment type="caution">
    <text evidence="7">The sequence shown here is derived from an EMBL/GenBank/DDBJ whole genome shotgun (WGS) entry which is preliminary data.</text>
</comment>
<proteinExistence type="inferred from homology"/>
<protein>
    <submittedName>
        <fullName evidence="7">PDZ domain-containing protein</fullName>
    </submittedName>
</protein>
<keyword evidence="3" id="KW-0378">Hydrolase</keyword>
<dbReference type="PANTHER" id="PTHR43343">
    <property type="entry name" value="PEPTIDASE S12"/>
    <property type="match status" value="1"/>
</dbReference>
<dbReference type="InterPro" id="IPR051201">
    <property type="entry name" value="Chloro_Bact_Ser_Proteases"/>
</dbReference>
<dbReference type="Pfam" id="PF13365">
    <property type="entry name" value="Trypsin_2"/>
    <property type="match status" value="1"/>
</dbReference>
<dbReference type="SMART" id="SM00228">
    <property type="entry name" value="PDZ"/>
    <property type="match status" value="1"/>
</dbReference>
<keyword evidence="2" id="KW-0645">Protease</keyword>
<dbReference type="Gene3D" id="2.40.10.10">
    <property type="entry name" value="Trypsin-like serine proteases"/>
    <property type="match status" value="2"/>
</dbReference>
<evidence type="ECO:0000313" key="7">
    <source>
        <dbReference type="EMBL" id="TFD27245.1"/>
    </source>
</evidence>
<dbReference type="SUPFAM" id="SSF50494">
    <property type="entry name" value="Trypsin-like serine proteases"/>
    <property type="match status" value="1"/>
</dbReference>
<evidence type="ECO:0000313" key="8">
    <source>
        <dbReference type="Proteomes" id="UP000298424"/>
    </source>
</evidence>
<dbReference type="PROSITE" id="PS50106">
    <property type="entry name" value="PDZ"/>
    <property type="match status" value="1"/>
</dbReference>
<dbReference type="InterPro" id="IPR009003">
    <property type="entry name" value="Peptidase_S1_PA"/>
</dbReference>
<dbReference type="OrthoDB" id="9758917at2"/>
<keyword evidence="8" id="KW-1185">Reference proteome</keyword>
<feature type="domain" description="PDZ" evidence="6">
    <location>
        <begin position="440"/>
        <end position="525"/>
    </location>
</feature>
<gene>
    <name evidence="7" type="ORF">E3T27_05560</name>
</gene>
<feature type="compositionally biased region" description="Low complexity" evidence="4">
    <location>
        <begin position="43"/>
        <end position="61"/>
    </location>
</feature>
<dbReference type="InterPro" id="IPR036034">
    <property type="entry name" value="PDZ_sf"/>
</dbReference>
<dbReference type="PRINTS" id="PR00834">
    <property type="entry name" value="PROTEASES2C"/>
</dbReference>
<evidence type="ECO:0000256" key="5">
    <source>
        <dbReference type="SAM" id="Phobius"/>
    </source>
</evidence>
<dbReference type="PANTHER" id="PTHR43343:SF3">
    <property type="entry name" value="PROTEASE DO-LIKE 8, CHLOROPLASTIC"/>
    <property type="match status" value="1"/>
</dbReference>
<feature type="region of interest" description="Disordered" evidence="4">
    <location>
        <begin position="331"/>
        <end position="366"/>
    </location>
</feature>
<dbReference type="InterPro" id="IPR001478">
    <property type="entry name" value="PDZ"/>
</dbReference>
<sequence>MTDNTKDFGTTPDPADDTAAFAVNESGEATPPTAPPSTPPTDAPAVPTSPTAPPASVESAVPVVNAPTLPTHDVPDTAQTVAYPTDAFGRPVETPVASSFTGAPSASSQAYATADSYPTDAFPGQPFASNKTKEPGRRKGSVALIAALAIGALVGGSSGAGITALIMNGQNDGVPVSQVSGPSNVVVNDTKSVNQITAVAAKASPSVVTIDVSSSSSGGTGSGVILTDDGYVLTNTHVVTLDGAVSDVKIEVKSSDGKLYAATLVGTDPVSDLAVIKLTDASGLTPITWGDSSELNVGDSAIAIGAPLGLSGTVTDGIVSALNRSITVASSAAPSSPDTTAPDEGQSQNPFFFDFPNQDGTPSKGTQAATANIALPVIQTDAAINPGNSGGALLNGSGELIGINVAIASAGSATSSSAAGSIGVGFSIPSNFAKRISEEIIANGTATHGLLGAGVKDASSSTSSTVGALISKLTSGGAADKAGLAEGDVVTNFNGVPITDSIDLTAQVRVLPAGGTADLTYVRDGKSTTVSVTVGEYTS</sequence>
<organism evidence="7 8">
    <name type="scientific">Cryobacterium lyxosi</name>
    <dbReference type="NCBI Taxonomy" id="1259228"/>
    <lineage>
        <taxon>Bacteria</taxon>
        <taxon>Bacillati</taxon>
        <taxon>Actinomycetota</taxon>
        <taxon>Actinomycetes</taxon>
        <taxon>Micrococcales</taxon>
        <taxon>Microbacteriaceae</taxon>
        <taxon>Cryobacterium</taxon>
    </lineage>
</organism>
<dbReference type="Pfam" id="PF13180">
    <property type="entry name" value="PDZ_2"/>
    <property type="match status" value="1"/>
</dbReference>
<keyword evidence="5" id="KW-1133">Transmembrane helix</keyword>
<dbReference type="EMBL" id="SOGT01000006">
    <property type="protein sequence ID" value="TFD27245.1"/>
    <property type="molecule type" value="Genomic_DNA"/>
</dbReference>
<evidence type="ECO:0000259" key="6">
    <source>
        <dbReference type="PROSITE" id="PS50106"/>
    </source>
</evidence>
<dbReference type="Gene3D" id="2.30.42.10">
    <property type="match status" value="1"/>
</dbReference>
<accession>A0A4R8ZGB3</accession>
<evidence type="ECO:0000256" key="2">
    <source>
        <dbReference type="ARBA" id="ARBA00022670"/>
    </source>
</evidence>
<name>A0A4R8ZGB3_9MICO</name>
<feature type="transmembrane region" description="Helical" evidence="5">
    <location>
        <begin position="142"/>
        <end position="167"/>
    </location>
</feature>
<feature type="compositionally biased region" description="Low complexity" evidence="4">
    <location>
        <begin position="10"/>
        <end position="20"/>
    </location>
</feature>
<dbReference type="GO" id="GO:0004252">
    <property type="term" value="F:serine-type endopeptidase activity"/>
    <property type="evidence" value="ECO:0007669"/>
    <property type="project" value="InterPro"/>
</dbReference>
<dbReference type="GO" id="GO:0006508">
    <property type="term" value="P:proteolysis"/>
    <property type="evidence" value="ECO:0007669"/>
    <property type="project" value="UniProtKB-KW"/>
</dbReference>
<dbReference type="Proteomes" id="UP000298424">
    <property type="component" value="Unassembled WGS sequence"/>
</dbReference>
<evidence type="ECO:0000256" key="4">
    <source>
        <dbReference type="SAM" id="MobiDB-lite"/>
    </source>
</evidence>
<dbReference type="RefSeq" id="WP_134571859.1">
    <property type="nucleotide sequence ID" value="NZ_SOGT01000006.1"/>
</dbReference>
<keyword evidence="5" id="KW-0472">Membrane</keyword>
<keyword evidence="5" id="KW-0812">Transmembrane</keyword>
<reference evidence="7 8" key="1">
    <citation type="submission" date="2019-03" db="EMBL/GenBank/DDBJ databases">
        <title>Genomics of glacier-inhabiting Cryobacterium strains.</title>
        <authorList>
            <person name="Liu Q."/>
            <person name="Xin Y.-H."/>
        </authorList>
    </citation>
    <scope>NUCLEOTIDE SEQUENCE [LARGE SCALE GENOMIC DNA]</scope>
    <source>
        <strain evidence="7 8">TMT1-1</strain>
    </source>
</reference>